<comment type="caution">
    <text evidence="4">The sequence shown here is derived from an EMBL/GenBank/DDBJ whole genome shotgun (WGS) entry which is preliminary data.</text>
</comment>
<dbReference type="PROSITE" id="PS50165">
    <property type="entry name" value="UVRC"/>
    <property type="match status" value="1"/>
</dbReference>
<accession>A0A932ZSY4</accession>
<dbReference type="Pfam" id="PF22920">
    <property type="entry name" value="UvrC_RNaseH"/>
    <property type="match status" value="1"/>
</dbReference>
<dbReference type="InterPro" id="IPR036876">
    <property type="entry name" value="UVR_dom_sf"/>
</dbReference>
<dbReference type="InterPro" id="IPR050066">
    <property type="entry name" value="UvrABC_protein_C"/>
</dbReference>
<dbReference type="SUPFAM" id="SSF46600">
    <property type="entry name" value="C-terminal UvrC-binding domain of UvrB"/>
    <property type="match status" value="1"/>
</dbReference>
<sequence length="428" mass="46764">MLLRDDKHFPYLKLSTQEDYPRLSVVRRSAGDGADYLGPFPSPGSLRRTIRFLQKAFHIRACTGGIEDKTSRRCIYFQMGQCLGPCDGLQGREDYRAGVRDALDFLRGKSGALVGRLRAEMEEESGALRFEAAAKLRDRIRDIEEVAEQQQQRVIAVGGGDQDILGLHREGGRALFRVFFVRGGRLLGDQVFTLVAPEGLPDGEAVSGFVKQHYASQAFLPAEVLLPAAPPDAEVIARWLSGRKERKVEVLFPRRGAKRRLVEMACENAGQAAERQAAEALREQAGLDAVQKALGLEAPSVRIEAFDISNLHGSHIVGASVAFRDGRPLKDGYRRYQIRSVAGAADDFASMREIVLRRVERLVNEGGEMPDLILIDGGKGQLSAAAAALEEVGAADVGLCAISKGRTADNPGDQDVFYLPGQPDPVRM</sequence>
<dbReference type="InterPro" id="IPR004791">
    <property type="entry name" value="UvrC"/>
</dbReference>
<feature type="non-terminal residue" evidence="4">
    <location>
        <position position="428"/>
    </location>
</feature>
<dbReference type="Pfam" id="PF08459">
    <property type="entry name" value="UvrC_RNaseH_dom"/>
    <property type="match status" value="1"/>
</dbReference>
<feature type="domain" description="UvrC family homology region profile" evidence="3">
    <location>
        <begin position="164"/>
        <end position="385"/>
    </location>
</feature>
<evidence type="ECO:0000259" key="2">
    <source>
        <dbReference type="PROSITE" id="PS50151"/>
    </source>
</evidence>
<evidence type="ECO:0000313" key="5">
    <source>
        <dbReference type="Proteomes" id="UP000752292"/>
    </source>
</evidence>
<dbReference type="EMBL" id="JACQRX010000056">
    <property type="protein sequence ID" value="MBI4251073.1"/>
    <property type="molecule type" value="Genomic_DNA"/>
</dbReference>
<dbReference type="InterPro" id="IPR038476">
    <property type="entry name" value="UvrC_RNase_H_dom_sf"/>
</dbReference>
<dbReference type="GO" id="GO:0009380">
    <property type="term" value="C:excinuclease repair complex"/>
    <property type="evidence" value="ECO:0007669"/>
    <property type="project" value="InterPro"/>
</dbReference>
<organism evidence="4 5">
    <name type="scientific">Tectimicrobiota bacterium</name>
    <dbReference type="NCBI Taxonomy" id="2528274"/>
    <lineage>
        <taxon>Bacteria</taxon>
        <taxon>Pseudomonadati</taxon>
        <taxon>Nitrospinota/Tectimicrobiota group</taxon>
        <taxon>Candidatus Tectimicrobiota</taxon>
    </lineage>
</organism>
<dbReference type="InterPro" id="IPR001162">
    <property type="entry name" value="UvrC_RNase_H_dom"/>
</dbReference>
<protein>
    <submittedName>
        <fullName evidence="4">Excinuclease ABC subunit UvrC</fullName>
    </submittedName>
</protein>
<dbReference type="GO" id="GO:0006289">
    <property type="term" value="P:nucleotide-excision repair"/>
    <property type="evidence" value="ECO:0007669"/>
    <property type="project" value="InterPro"/>
</dbReference>
<feature type="domain" description="UVR" evidence="2">
    <location>
        <begin position="111"/>
        <end position="146"/>
    </location>
</feature>
<dbReference type="AlphaFoldDB" id="A0A932ZSY4"/>
<proteinExistence type="predicted"/>
<dbReference type="Pfam" id="PF02151">
    <property type="entry name" value="UVR"/>
    <property type="match status" value="1"/>
</dbReference>
<dbReference type="PANTHER" id="PTHR30562:SF1">
    <property type="entry name" value="UVRABC SYSTEM PROTEIN C"/>
    <property type="match status" value="1"/>
</dbReference>
<dbReference type="Gene3D" id="3.30.420.340">
    <property type="entry name" value="UvrC, RNAse H endonuclease domain"/>
    <property type="match status" value="1"/>
</dbReference>
<dbReference type="Gene3D" id="4.10.860.10">
    <property type="entry name" value="UVR domain"/>
    <property type="match status" value="1"/>
</dbReference>
<dbReference type="NCBIfam" id="TIGR00194">
    <property type="entry name" value="uvrC"/>
    <property type="match status" value="1"/>
</dbReference>
<name>A0A932ZSY4_UNCTE</name>
<reference evidence="4" key="1">
    <citation type="submission" date="2020-07" db="EMBL/GenBank/DDBJ databases">
        <title>Huge and variable diversity of episymbiotic CPR bacteria and DPANN archaea in groundwater ecosystems.</title>
        <authorList>
            <person name="He C.Y."/>
            <person name="Keren R."/>
            <person name="Whittaker M."/>
            <person name="Farag I.F."/>
            <person name="Doudna J."/>
            <person name="Cate J.H.D."/>
            <person name="Banfield J.F."/>
        </authorList>
    </citation>
    <scope>NUCLEOTIDE SEQUENCE</scope>
    <source>
        <strain evidence="4">NC_groundwater_1370_Ag_S-0.2um_69_93</strain>
    </source>
</reference>
<dbReference type="Proteomes" id="UP000752292">
    <property type="component" value="Unassembled WGS sequence"/>
</dbReference>
<dbReference type="GO" id="GO:0009381">
    <property type="term" value="F:excinuclease ABC activity"/>
    <property type="evidence" value="ECO:0007669"/>
    <property type="project" value="InterPro"/>
</dbReference>
<keyword evidence="1" id="KW-0227">DNA damage</keyword>
<dbReference type="PANTHER" id="PTHR30562">
    <property type="entry name" value="UVRC/OXIDOREDUCTASE"/>
    <property type="match status" value="1"/>
</dbReference>
<dbReference type="GO" id="GO:0009432">
    <property type="term" value="P:SOS response"/>
    <property type="evidence" value="ECO:0007669"/>
    <property type="project" value="UniProtKB-KW"/>
</dbReference>
<gene>
    <name evidence="4" type="primary">uvrC</name>
    <name evidence="4" type="ORF">HY618_01310</name>
</gene>
<evidence type="ECO:0000313" key="4">
    <source>
        <dbReference type="EMBL" id="MBI4251073.1"/>
    </source>
</evidence>
<evidence type="ECO:0000259" key="3">
    <source>
        <dbReference type="PROSITE" id="PS50165"/>
    </source>
</evidence>
<dbReference type="PROSITE" id="PS50151">
    <property type="entry name" value="UVR"/>
    <property type="match status" value="1"/>
</dbReference>
<keyword evidence="1" id="KW-0742">SOS response</keyword>
<evidence type="ECO:0000256" key="1">
    <source>
        <dbReference type="ARBA" id="ARBA00023236"/>
    </source>
</evidence>
<dbReference type="InterPro" id="IPR001943">
    <property type="entry name" value="UVR_dom"/>
</dbReference>